<feature type="transmembrane region" description="Helical" evidence="7">
    <location>
        <begin position="205"/>
        <end position="229"/>
    </location>
</feature>
<evidence type="ECO:0000256" key="2">
    <source>
        <dbReference type="ARBA" id="ARBA00022448"/>
    </source>
</evidence>
<reference evidence="9 10" key="1">
    <citation type="journal article" date="2012" name="BMC Genomics">
        <title>Comparative genomic analysis of the genus Staphylococcus including Staphylococcus aureus and its newly described sister species Staphylococcus simiae.</title>
        <authorList>
            <person name="Suzuki H."/>
            <person name="Lefebure T."/>
            <person name="Pavinski Bitar P."/>
            <person name="Stanhope M.J."/>
        </authorList>
    </citation>
    <scope>NUCLEOTIDE SEQUENCE [LARGE SCALE GENOMIC DNA]</scope>
    <source>
        <strain evidence="9 10">CCM 7213</strain>
    </source>
</reference>
<dbReference type="InterPro" id="IPR036259">
    <property type="entry name" value="MFS_trans_sf"/>
</dbReference>
<dbReference type="InterPro" id="IPR020846">
    <property type="entry name" value="MFS_dom"/>
</dbReference>
<evidence type="ECO:0000256" key="4">
    <source>
        <dbReference type="ARBA" id="ARBA00022692"/>
    </source>
</evidence>
<name>G5JH21_9STAP</name>
<keyword evidence="2" id="KW-0813">Transport</keyword>
<evidence type="ECO:0000259" key="8">
    <source>
        <dbReference type="PROSITE" id="PS50850"/>
    </source>
</evidence>
<feature type="transmembrane region" description="Helical" evidence="7">
    <location>
        <begin position="45"/>
        <end position="65"/>
    </location>
</feature>
<dbReference type="PROSITE" id="PS50850">
    <property type="entry name" value="MFS"/>
    <property type="match status" value="1"/>
</dbReference>
<dbReference type="OrthoDB" id="9781156at2"/>
<feature type="domain" description="Major facilitator superfamily (MFS) profile" evidence="8">
    <location>
        <begin position="10"/>
        <end position="378"/>
    </location>
</feature>
<keyword evidence="10" id="KW-1185">Reference proteome</keyword>
<dbReference type="Gene3D" id="1.20.1250.20">
    <property type="entry name" value="MFS general substrate transporter like domains"/>
    <property type="match status" value="2"/>
</dbReference>
<feature type="transmembrane region" description="Helical" evidence="7">
    <location>
        <begin position="101"/>
        <end position="121"/>
    </location>
</feature>
<dbReference type="PANTHER" id="PTHR43124:SF3">
    <property type="entry name" value="CHLORAMPHENICOL EFFLUX PUMP RV0191"/>
    <property type="match status" value="1"/>
</dbReference>
<comment type="caution">
    <text evidence="9">The sequence shown here is derived from an EMBL/GenBank/DDBJ whole genome shotgun (WGS) entry which is preliminary data.</text>
</comment>
<dbReference type="AlphaFoldDB" id="G5JH21"/>
<feature type="transmembrane region" description="Helical" evidence="7">
    <location>
        <begin position="133"/>
        <end position="153"/>
    </location>
</feature>
<dbReference type="EMBL" id="AEUN01000298">
    <property type="protein sequence ID" value="EHJ08508.1"/>
    <property type="molecule type" value="Genomic_DNA"/>
</dbReference>
<dbReference type="GO" id="GO:0005886">
    <property type="term" value="C:plasma membrane"/>
    <property type="evidence" value="ECO:0007669"/>
    <property type="project" value="UniProtKB-SubCell"/>
</dbReference>
<dbReference type="SUPFAM" id="SSF103473">
    <property type="entry name" value="MFS general substrate transporter"/>
    <property type="match status" value="1"/>
</dbReference>
<feature type="transmembrane region" description="Helical" evidence="7">
    <location>
        <begin position="270"/>
        <end position="289"/>
    </location>
</feature>
<keyword evidence="6 7" id="KW-0472">Membrane</keyword>
<dbReference type="RefSeq" id="WP_002462572.1">
    <property type="nucleotide sequence ID" value="NZ_AEUN01000298.1"/>
</dbReference>
<evidence type="ECO:0000256" key="5">
    <source>
        <dbReference type="ARBA" id="ARBA00022989"/>
    </source>
</evidence>
<feature type="transmembrane region" description="Helical" evidence="7">
    <location>
        <begin position="77"/>
        <end position="95"/>
    </location>
</feature>
<dbReference type="Pfam" id="PF07690">
    <property type="entry name" value="MFS_1"/>
    <property type="match status" value="1"/>
</dbReference>
<sequence>MKHLRTSQYQLVVAWLTLFFVGTDLFVVSPLLPSMTEDFGISSQQASWIVTSFAIIYAVTAPIFGILADHWGKKRNIIVGLLLFAIANGITYISGSYLTILLSRIFAGGSAAMITSSVFAITGDLAPQKKNGLYLSIATSGFLTAIWVGAPIGNLIASATHWRTVFILLAISTVILSLLNSVVLPNIIKQMEKPNMDLMAFKHMVIDVAVTMFWALAVYGVYTFLGTIFNNVTGLTTVMISVAFTFYGVGALIGSLSGGWLADKLGNDKVIKIGMTALGIVLIVLSLIIKMPVLLMPMLSIWAFSGYLIFSAYQSFIAKRHATFSGSVMAWNQTAMYVGITLGSMIGGYLINHHSSLLFILCAMSAFIGLLWYRLKVV</sequence>
<keyword evidence="3" id="KW-1003">Cell membrane</keyword>
<dbReference type="Proteomes" id="UP000005413">
    <property type="component" value="Unassembled WGS sequence"/>
</dbReference>
<feature type="transmembrane region" description="Helical" evidence="7">
    <location>
        <begin position="334"/>
        <end position="351"/>
    </location>
</feature>
<evidence type="ECO:0000256" key="6">
    <source>
        <dbReference type="ARBA" id="ARBA00023136"/>
    </source>
</evidence>
<feature type="transmembrane region" description="Helical" evidence="7">
    <location>
        <begin position="357"/>
        <end position="375"/>
    </location>
</feature>
<protein>
    <submittedName>
        <fullName evidence="9">Transporter, major facilitator family protein</fullName>
    </submittedName>
</protein>
<dbReference type="CDD" id="cd17324">
    <property type="entry name" value="MFS_NepI_like"/>
    <property type="match status" value="1"/>
</dbReference>
<keyword evidence="4 7" id="KW-0812">Transmembrane</keyword>
<evidence type="ECO:0000256" key="7">
    <source>
        <dbReference type="SAM" id="Phobius"/>
    </source>
</evidence>
<feature type="transmembrane region" description="Helical" evidence="7">
    <location>
        <begin position="12"/>
        <end position="33"/>
    </location>
</feature>
<dbReference type="InterPro" id="IPR011701">
    <property type="entry name" value="MFS"/>
</dbReference>
<dbReference type="PANTHER" id="PTHR43124">
    <property type="entry name" value="PURINE EFFLUX PUMP PBUE"/>
    <property type="match status" value="1"/>
</dbReference>
<dbReference type="PATRIC" id="fig|911238.3.peg.611"/>
<feature type="transmembrane region" description="Helical" evidence="7">
    <location>
        <begin position="235"/>
        <end position="258"/>
    </location>
</feature>
<feature type="transmembrane region" description="Helical" evidence="7">
    <location>
        <begin position="295"/>
        <end position="313"/>
    </location>
</feature>
<gene>
    <name evidence="9" type="ORF">SS7213T_03750</name>
</gene>
<dbReference type="InterPro" id="IPR050189">
    <property type="entry name" value="MFS_Efflux_Transporters"/>
</dbReference>
<evidence type="ECO:0000256" key="1">
    <source>
        <dbReference type="ARBA" id="ARBA00004651"/>
    </source>
</evidence>
<evidence type="ECO:0000313" key="10">
    <source>
        <dbReference type="Proteomes" id="UP000005413"/>
    </source>
</evidence>
<accession>G5JH21</accession>
<dbReference type="GO" id="GO:0022857">
    <property type="term" value="F:transmembrane transporter activity"/>
    <property type="evidence" value="ECO:0007669"/>
    <property type="project" value="InterPro"/>
</dbReference>
<organism evidence="9 10">
    <name type="scientific">Staphylococcus simiae CCM 7213 = CCUG 51256</name>
    <dbReference type="NCBI Taxonomy" id="911238"/>
    <lineage>
        <taxon>Bacteria</taxon>
        <taxon>Bacillati</taxon>
        <taxon>Bacillota</taxon>
        <taxon>Bacilli</taxon>
        <taxon>Bacillales</taxon>
        <taxon>Staphylococcaceae</taxon>
        <taxon>Staphylococcus</taxon>
    </lineage>
</organism>
<keyword evidence="5 7" id="KW-1133">Transmembrane helix</keyword>
<comment type="subcellular location">
    <subcellularLocation>
        <location evidence="1">Cell membrane</location>
        <topology evidence="1">Multi-pass membrane protein</topology>
    </subcellularLocation>
</comment>
<proteinExistence type="predicted"/>
<feature type="transmembrane region" description="Helical" evidence="7">
    <location>
        <begin position="165"/>
        <end position="184"/>
    </location>
</feature>
<evidence type="ECO:0000313" key="9">
    <source>
        <dbReference type="EMBL" id="EHJ08508.1"/>
    </source>
</evidence>
<evidence type="ECO:0000256" key="3">
    <source>
        <dbReference type="ARBA" id="ARBA00022475"/>
    </source>
</evidence>